<dbReference type="AlphaFoldDB" id="A0A1H9Q632"/>
<dbReference type="PANTHER" id="PTHR30055:SF234">
    <property type="entry name" value="HTH-TYPE TRANSCRIPTIONAL REGULATOR BETI"/>
    <property type="match status" value="1"/>
</dbReference>
<dbReference type="EMBL" id="FOFT01000005">
    <property type="protein sequence ID" value="SER55894.1"/>
    <property type="molecule type" value="Genomic_DNA"/>
</dbReference>
<dbReference type="Gene3D" id="1.10.357.10">
    <property type="entry name" value="Tetracycline Repressor, domain 2"/>
    <property type="match status" value="1"/>
</dbReference>
<dbReference type="InterPro" id="IPR050109">
    <property type="entry name" value="HTH-type_TetR-like_transc_reg"/>
</dbReference>
<dbReference type="SUPFAM" id="SSF48498">
    <property type="entry name" value="Tetracyclin repressor-like, C-terminal domain"/>
    <property type="match status" value="1"/>
</dbReference>
<dbReference type="PANTHER" id="PTHR30055">
    <property type="entry name" value="HTH-TYPE TRANSCRIPTIONAL REGULATOR RUTR"/>
    <property type="match status" value="1"/>
</dbReference>
<name>A0A1H9Q632_9PSEU</name>
<dbReference type="GO" id="GO:0003700">
    <property type="term" value="F:DNA-binding transcription factor activity"/>
    <property type="evidence" value="ECO:0007669"/>
    <property type="project" value="TreeGrafter"/>
</dbReference>
<proteinExistence type="predicted"/>
<dbReference type="SUPFAM" id="SSF46689">
    <property type="entry name" value="Homeodomain-like"/>
    <property type="match status" value="1"/>
</dbReference>
<dbReference type="InterPro" id="IPR036271">
    <property type="entry name" value="Tet_transcr_reg_TetR-rel_C_sf"/>
</dbReference>
<keyword evidence="1" id="KW-0805">Transcription regulation</keyword>
<dbReference type="Pfam" id="PF00440">
    <property type="entry name" value="TetR_N"/>
    <property type="match status" value="1"/>
</dbReference>
<dbReference type="GO" id="GO:0000976">
    <property type="term" value="F:transcription cis-regulatory region binding"/>
    <property type="evidence" value="ECO:0007669"/>
    <property type="project" value="TreeGrafter"/>
</dbReference>
<accession>A0A1H9Q632</accession>
<keyword evidence="3" id="KW-0804">Transcription</keyword>
<evidence type="ECO:0000256" key="4">
    <source>
        <dbReference type="PROSITE-ProRule" id="PRU00335"/>
    </source>
</evidence>
<dbReference type="InterPro" id="IPR009057">
    <property type="entry name" value="Homeodomain-like_sf"/>
</dbReference>
<feature type="DNA-binding region" description="H-T-H motif" evidence="4">
    <location>
        <begin position="44"/>
        <end position="63"/>
    </location>
</feature>
<organism evidence="6 7">
    <name type="scientific">Lentzea flaviverrucosa</name>
    <dbReference type="NCBI Taxonomy" id="200379"/>
    <lineage>
        <taxon>Bacteria</taxon>
        <taxon>Bacillati</taxon>
        <taxon>Actinomycetota</taxon>
        <taxon>Actinomycetes</taxon>
        <taxon>Pseudonocardiales</taxon>
        <taxon>Pseudonocardiaceae</taxon>
        <taxon>Lentzea</taxon>
    </lineage>
</organism>
<evidence type="ECO:0000313" key="6">
    <source>
        <dbReference type="EMBL" id="SER55894.1"/>
    </source>
</evidence>
<dbReference type="PROSITE" id="PS50977">
    <property type="entry name" value="HTH_TETR_2"/>
    <property type="match status" value="1"/>
</dbReference>
<feature type="domain" description="HTH tetR-type" evidence="5">
    <location>
        <begin position="22"/>
        <end position="81"/>
    </location>
</feature>
<evidence type="ECO:0000256" key="3">
    <source>
        <dbReference type="ARBA" id="ARBA00023163"/>
    </source>
</evidence>
<protein>
    <submittedName>
        <fullName evidence="6">Transcriptional regulator, TetR family</fullName>
    </submittedName>
</protein>
<evidence type="ECO:0000256" key="2">
    <source>
        <dbReference type="ARBA" id="ARBA00023125"/>
    </source>
</evidence>
<evidence type="ECO:0000259" key="5">
    <source>
        <dbReference type="PROSITE" id="PS50977"/>
    </source>
</evidence>
<sequence>MSPPYAKVSELWFTNGVARPRTITDERILNAVAAVIDRRGPEFTVADVAAEAGVSVGAVAKRFGSKSGLLQALTKAGTEEVTRRMRAAGTVRDALLTWFDRLADPVVATNNLAQLGVDLIDPELRALLARHYAVLEEELEVLCAAEGLPPNAARVLAALVYGISMDWSVRPRGDLLARTAEDIDLVLEGMR</sequence>
<dbReference type="InterPro" id="IPR001647">
    <property type="entry name" value="HTH_TetR"/>
</dbReference>
<keyword evidence="7" id="KW-1185">Reference proteome</keyword>
<evidence type="ECO:0000313" key="7">
    <source>
        <dbReference type="Proteomes" id="UP000199028"/>
    </source>
</evidence>
<gene>
    <name evidence="6" type="ORF">SAMN05216195_105539</name>
</gene>
<keyword evidence="2 4" id="KW-0238">DNA-binding</keyword>
<dbReference type="Proteomes" id="UP000199028">
    <property type="component" value="Unassembled WGS sequence"/>
</dbReference>
<reference evidence="7" key="1">
    <citation type="submission" date="2016-10" db="EMBL/GenBank/DDBJ databases">
        <authorList>
            <person name="Varghese N."/>
            <person name="Submissions S."/>
        </authorList>
    </citation>
    <scope>NUCLEOTIDE SEQUENCE [LARGE SCALE GENOMIC DNA]</scope>
    <source>
        <strain evidence="7">CGMCC 4.578</strain>
    </source>
</reference>
<evidence type="ECO:0000256" key="1">
    <source>
        <dbReference type="ARBA" id="ARBA00023015"/>
    </source>
</evidence>